<evidence type="ECO:0000256" key="6">
    <source>
        <dbReference type="SAM" id="MobiDB-lite"/>
    </source>
</evidence>
<dbReference type="Proteomes" id="UP001295423">
    <property type="component" value="Unassembled WGS sequence"/>
</dbReference>
<dbReference type="InterPro" id="IPR018506">
    <property type="entry name" value="Cyt_B5_heme-BS"/>
</dbReference>
<dbReference type="SMART" id="SM01117">
    <property type="entry name" value="Cyt-b5"/>
    <property type="match status" value="1"/>
</dbReference>
<keyword evidence="1 5" id="KW-0349">Heme</keyword>
<organism evidence="8 9">
    <name type="scientific">Cylindrotheca closterium</name>
    <dbReference type="NCBI Taxonomy" id="2856"/>
    <lineage>
        <taxon>Eukaryota</taxon>
        <taxon>Sar</taxon>
        <taxon>Stramenopiles</taxon>
        <taxon>Ochrophyta</taxon>
        <taxon>Bacillariophyta</taxon>
        <taxon>Bacillariophyceae</taxon>
        <taxon>Bacillariophycidae</taxon>
        <taxon>Bacillariales</taxon>
        <taxon>Bacillariaceae</taxon>
        <taxon>Cylindrotheca</taxon>
    </lineage>
</organism>
<keyword evidence="9" id="KW-1185">Reference proteome</keyword>
<dbReference type="PRINTS" id="PR00363">
    <property type="entry name" value="CYTOCHROMEB5"/>
</dbReference>
<evidence type="ECO:0000313" key="9">
    <source>
        <dbReference type="Proteomes" id="UP001295423"/>
    </source>
</evidence>
<evidence type="ECO:0000313" key="8">
    <source>
        <dbReference type="EMBL" id="CAJ1953444.1"/>
    </source>
</evidence>
<evidence type="ECO:0000256" key="1">
    <source>
        <dbReference type="ARBA" id="ARBA00022617"/>
    </source>
</evidence>
<dbReference type="PANTHER" id="PTHR19359">
    <property type="entry name" value="CYTOCHROME B5"/>
    <property type="match status" value="1"/>
</dbReference>
<evidence type="ECO:0000256" key="2">
    <source>
        <dbReference type="ARBA" id="ARBA00022723"/>
    </source>
</evidence>
<accession>A0AAD2FU87</accession>
<dbReference type="InterPro" id="IPR050668">
    <property type="entry name" value="Cytochrome_b5"/>
</dbReference>
<dbReference type="GO" id="GO:0046872">
    <property type="term" value="F:metal ion binding"/>
    <property type="evidence" value="ECO:0007669"/>
    <property type="project" value="UniProtKB-UniRule"/>
</dbReference>
<proteinExistence type="inferred from homology"/>
<dbReference type="PROSITE" id="PS00191">
    <property type="entry name" value="CYTOCHROME_B5_1"/>
    <property type="match status" value="1"/>
</dbReference>
<reference evidence="8" key="1">
    <citation type="submission" date="2023-08" db="EMBL/GenBank/DDBJ databases">
        <authorList>
            <person name="Audoor S."/>
            <person name="Bilcke G."/>
        </authorList>
    </citation>
    <scope>NUCLEOTIDE SEQUENCE</scope>
</reference>
<sequence>MAIVTSIQEEIHPQSSSRSPLSVKSKPLHIDLEYEVGCNGVRVFSMEEVRRHNSAESAWLVVGDKIYDATEYIRIHPGGEMSILRKSGGVVDCTQDFHFHSKAGKKVWDRYYVGKLKPAPGSAADRQWWQFWM</sequence>
<keyword evidence="3 5" id="KW-0408">Iron</keyword>
<dbReference type="GO" id="GO:0016020">
    <property type="term" value="C:membrane"/>
    <property type="evidence" value="ECO:0007669"/>
    <property type="project" value="TreeGrafter"/>
</dbReference>
<protein>
    <recommendedName>
        <fullName evidence="7">Cytochrome b5 heme-binding domain-containing protein</fullName>
    </recommendedName>
</protein>
<dbReference type="SUPFAM" id="SSF55856">
    <property type="entry name" value="Cytochrome b5-like heme/steroid binding domain"/>
    <property type="match status" value="1"/>
</dbReference>
<dbReference type="EMBL" id="CAKOGP040001825">
    <property type="protein sequence ID" value="CAJ1953444.1"/>
    <property type="molecule type" value="Genomic_DNA"/>
</dbReference>
<dbReference type="FunFam" id="3.10.120.10:FF:000007">
    <property type="entry name" value="Sulfite oxidase, mitochondrial"/>
    <property type="match status" value="1"/>
</dbReference>
<comment type="similarity">
    <text evidence="4 5">Belongs to the cytochrome b5 family.</text>
</comment>
<keyword evidence="2 5" id="KW-0479">Metal-binding</keyword>
<dbReference type="Pfam" id="PF00173">
    <property type="entry name" value="Cyt-b5"/>
    <property type="match status" value="1"/>
</dbReference>
<gene>
    <name evidence="8" type="ORF">CYCCA115_LOCUS14044</name>
</gene>
<dbReference type="Gene3D" id="3.10.120.10">
    <property type="entry name" value="Cytochrome b5-like heme/steroid binding domain"/>
    <property type="match status" value="1"/>
</dbReference>
<dbReference type="InterPro" id="IPR001199">
    <property type="entry name" value="Cyt_B5-like_heme/steroid-bd"/>
</dbReference>
<dbReference type="InterPro" id="IPR036400">
    <property type="entry name" value="Cyt_B5-like_heme/steroid_sf"/>
</dbReference>
<evidence type="ECO:0000259" key="7">
    <source>
        <dbReference type="PROSITE" id="PS50255"/>
    </source>
</evidence>
<feature type="domain" description="Cytochrome b5 heme-binding" evidence="7">
    <location>
        <begin position="41"/>
        <end position="117"/>
    </location>
</feature>
<dbReference type="PROSITE" id="PS50255">
    <property type="entry name" value="CYTOCHROME_B5_2"/>
    <property type="match status" value="1"/>
</dbReference>
<evidence type="ECO:0000256" key="4">
    <source>
        <dbReference type="ARBA" id="ARBA00038168"/>
    </source>
</evidence>
<feature type="region of interest" description="Disordered" evidence="6">
    <location>
        <begin position="1"/>
        <end position="22"/>
    </location>
</feature>
<evidence type="ECO:0000256" key="5">
    <source>
        <dbReference type="RuleBase" id="RU362121"/>
    </source>
</evidence>
<dbReference type="PANTHER" id="PTHR19359:SF146">
    <property type="entry name" value="B5, PUTATIVE-RELATED"/>
    <property type="match status" value="1"/>
</dbReference>
<dbReference type="AlphaFoldDB" id="A0AAD2FU87"/>
<evidence type="ECO:0000256" key="3">
    <source>
        <dbReference type="ARBA" id="ARBA00023004"/>
    </source>
</evidence>
<dbReference type="GO" id="GO:0020037">
    <property type="term" value="F:heme binding"/>
    <property type="evidence" value="ECO:0007669"/>
    <property type="project" value="UniProtKB-UniRule"/>
</dbReference>
<comment type="caution">
    <text evidence="8">The sequence shown here is derived from an EMBL/GenBank/DDBJ whole genome shotgun (WGS) entry which is preliminary data.</text>
</comment>
<name>A0AAD2FU87_9STRA</name>